<dbReference type="Proteomes" id="UP000279833">
    <property type="component" value="Unassembled WGS sequence"/>
</dbReference>
<sequence>MSVCIIPLAQTIKIAQLLQAIKQSENQIAELQGDLADQKDIIENLMRELDRIRVENRRLDFTVAQQNQHVVSSSDSLKVDDLDDSCITINLPKITAFANDHVTNKMNPHSFYESPESKVTIQGNVNQSLNNETPSTIVKCPNKLLPREKQPFPDCTIQHSVAPEKKHQTNDEVKCIYIKNEYITNDVRESRVSNSYFDIITEQFIAFIM</sequence>
<accession>A0A183JJ18</accession>
<reference evidence="2 3" key="2">
    <citation type="submission" date="2018-11" db="EMBL/GenBank/DDBJ databases">
        <authorList>
            <consortium name="Pathogen Informatics"/>
        </authorList>
    </citation>
    <scope>NUCLEOTIDE SEQUENCE [LARGE SCALE GENOMIC DNA]</scope>
    <source>
        <strain evidence="2">Dakar</strain>
        <strain evidence="3">Dakar, Senegal</strain>
    </source>
</reference>
<reference evidence="4" key="1">
    <citation type="submission" date="2016-06" db="UniProtKB">
        <authorList>
            <consortium name="WormBaseParasite"/>
        </authorList>
    </citation>
    <scope>IDENTIFICATION</scope>
</reference>
<keyword evidence="3" id="KW-1185">Reference proteome</keyword>
<dbReference type="AlphaFoldDB" id="A0A183JJ18"/>
<feature type="coiled-coil region" evidence="1">
    <location>
        <begin position="14"/>
        <end position="62"/>
    </location>
</feature>
<organism evidence="4">
    <name type="scientific">Schistosoma curassoni</name>
    <dbReference type="NCBI Taxonomy" id="6186"/>
    <lineage>
        <taxon>Eukaryota</taxon>
        <taxon>Metazoa</taxon>
        <taxon>Spiralia</taxon>
        <taxon>Lophotrochozoa</taxon>
        <taxon>Platyhelminthes</taxon>
        <taxon>Trematoda</taxon>
        <taxon>Digenea</taxon>
        <taxon>Strigeidida</taxon>
        <taxon>Schistosomatoidea</taxon>
        <taxon>Schistosomatidae</taxon>
        <taxon>Schistosoma</taxon>
    </lineage>
</organism>
<protein>
    <submittedName>
        <fullName evidence="4">IQ domain-containing protein H</fullName>
    </submittedName>
</protein>
<keyword evidence="1" id="KW-0175">Coiled coil</keyword>
<gene>
    <name evidence="2" type="ORF">SCUD_LOCUS2693</name>
</gene>
<dbReference type="EMBL" id="UZAK01002719">
    <property type="protein sequence ID" value="VDO76329.1"/>
    <property type="molecule type" value="Genomic_DNA"/>
</dbReference>
<evidence type="ECO:0000256" key="1">
    <source>
        <dbReference type="SAM" id="Coils"/>
    </source>
</evidence>
<dbReference type="WBParaSite" id="SCUD_0000269201-mRNA-1">
    <property type="protein sequence ID" value="SCUD_0000269201-mRNA-1"/>
    <property type="gene ID" value="SCUD_0000269201"/>
</dbReference>
<evidence type="ECO:0000313" key="3">
    <source>
        <dbReference type="Proteomes" id="UP000279833"/>
    </source>
</evidence>
<evidence type="ECO:0000313" key="4">
    <source>
        <dbReference type="WBParaSite" id="SCUD_0000269201-mRNA-1"/>
    </source>
</evidence>
<proteinExistence type="predicted"/>
<evidence type="ECO:0000313" key="2">
    <source>
        <dbReference type="EMBL" id="VDO76329.1"/>
    </source>
</evidence>
<name>A0A183JJ18_9TREM</name>